<feature type="region of interest" description="Disordered" evidence="1">
    <location>
        <begin position="502"/>
        <end position="553"/>
    </location>
</feature>
<feature type="compositionally biased region" description="Basic residues" evidence="1">
    <location>
        <begin position="540"/>
        <end position="553"/>
    </location>
</feature>
<feature type="domain" description="C2H2-type" evidence="2">
    <location>
        <begin position="207"/>
        <end position="229"/>
    </location>
</feature>
<feature type="compositionally biased region" description="Basic and acidic residues" evidence="1">
    <location>
        <begin position="1"/>
        <end position="10"/>
    </location>
</feature>
<feature type="compositionally biased region" description="Acidic residues" evidence="1">
    <location>
        <begin position="507"/>
        <end position="527"/>
    </location>
</feature>
<feature type="compositionally biased region" description="Low complexity" evidence="1">
    <location>
        <begin position="383"/>
        <end position="394"/>
    </location>
</feature>
<feature type="region of interest" description="Disordered" evidence="1">
    <location>
        <begin position="279"/>
        <end position="330"/>
    </location>
</feature>
<name>V4AFE7_LOTGI</name>
<keyword evidence="4" id="KW-1185">Reference proteome</keyword>
<dbReference type="Proteomes" id="UP000030746">
    <property type="component" value="Unassembled WGS sequence"/>
</dbReference>
<dbReference type="CTD" id="20251112"/>
<proteinExistence type="predicted"/>
<accession>V4AFE7</accession>
<feature type="domain" description="C2H2-type" evidence="2">
    <location>
        <begin position="463"/>
        <end position="486"/>
    </location>
</feature>
<reference evidence="3 4" key="1">
    <citation type="journal article" date="2013" name="Nature">
        <title>Insights into bilaterian evolution from three spiralian genomes.</title>
        <authorList>
            <person name="Simakov O."/>
            <person name="Marletaz F."/>
            <person name="Cho S.J."/>
            <person name="Edsinger-Gonzales E."/>
            <person name="Havlak P."/>
            <person name="Hellsten U."/>
            <person name="Kuo D.H."/>
            <person name="Larsson T."/>
            <person name="Lv J."/>
            <person name="Arendt D."/>
            <person name="Savage R."/>
            <person name="Osoegawa K."/>
            <person name="de Jong P."/>
            <person name="Grimwood J."/>
            <person name="Chapman J.A."/>
            <person name="Shapiro H."/>
            <person name="Aerts A."/>
            <person name="Otillar R.P."/>
            <person name="Terry A.Y."/>
            <person name="Boore J.L."/>
            <person name="Grigoriev I.V."/>
            <person name="Lindberg D.R."/>
            <person name="Seaver E.C."/>
            <person name="Weisblat D.A."/>
            <person name="Putnam N.H."/>
            <person name="Rokhsar D.S."/>
        </authorList>
    </citation>
    <scope>NUCLEOTIDE SEQUENCE [LARGE SCALE GENOMIC DNA]</scope>
</reference>
<dbReference type="AlphaFoldDB" id="V4AFE7"/>
<evidence type="ECO:0000313" key="4">
    <source>
        <dbReference type="Proteomes" id="UP000030746"/>
    </source>
</evidence>
<sequence length="553" mass="62115">MASYDIKAEPSDNSYEPSSGDSRNSSPVPVPKKKYRSSLAIQKAKSEIRDAMSKNKSTPKLSNVVDSLLQKNEQLLAQNDAINYKPNSRAPRGTFDSRRLEGAGLGETTFLVSQQSQARITKTQDRKEQDLVSGRLLRPRSPTRKSVIADRDKTALNTAVMESDLNDKESEKLFRVNKHDMISAVSCNAMFSSKGGKIAANIDLTYYWCNFCPYSTTSKHALMYHLQDHRFTCKYCDYQSYSRACVIKHSAKSHEEFTCMATSLKYCTVLTDYLQVNKQPKATSDDRKRKGNDDEESSSKIQKLNTDDEADDDDSQSSSNSKSDKPANDNDYEFFDMEVEEIEENNDHGTVTEEPHIPESIPVNQLPKLYPGTITNQRSQGYSNSTKSNNKSTKIQSDQDLLYQQYANPSAAMQILPDLDDDSSSGRVQTVSSPRSTRPKPAPKFAQQKAVPAKPTVSSSLYWSCGYCSFKSDSQWKIKHHSVSKHPGKPHRYVALILPPGTTHIENEEEEEEDKDIEVEVNDESDDSNSNQSSGSVNGKHSKKKNKWKVNLK</sequence>
<dbReference type="SMART" id="SM00355">
    <property type="entry name" value="ZnF_C2H2"/>
    <property type="match status" value="3"/>
</dbReference>
<organism evidence="3 4">
    <name type="scientific">Lottia gigantea</name>
    <name type="common">Giant owl limpet</name>
    <dbReference type="NCBI Taxonomy" id="225164"/>
    <lineage>
        <taxon>Eukaryota</taxon>
        <taxon>Metazoa</taxon>
        <taxon>Spiralia</taxon>
        <taxon>Lophotrochozoa</taxon>
        <taxon>Mollusca</taxon>
        <taxon>Gastropoda</taxon>
        <taxon>Patellogastropoda</taxon>
        <taxon>Lottioidea</taxon>
        <taxon>Lottiidae</taxon>
        <taxon>Lottia</taxon>
    </lineage>
</organism>
<dbReference type="InterPro" id="IPR013087">
    <property type="entry name" value="Znf_C2H2_type"/>
</dbReference>
<protein>
    <recommendedName>
        <fullName evidence="2">C2H2-type domain-containing protein</fullName>
    </recommendedName>
</protein>
<feature type="compositionally biased region" description="Polar residues" evidence="1">
    <location>
        <begin position="11"/>
        <end position="27"/>
    </location>
</feature>
<dbReference type="EMBL" id="KB202152">
    <property type="protein sequence ID" value="ESO92096.1"/>
    <property type="molecule type" value="Genomic_DNA"/>
</dbReference>
<feature type="compositionally biased region" description="Basic and acidic residues" evidence="1">
    <location>
        <begin position="283"/>
        <end position="292"/>
    </location>
</feature>
<feature type="domain" description="C2H2-type" evidence="2">
    <location>
        <begin position="231"/>
        <end position="254"/>
    </location>
</feature>
<evidence type="ECO:0000259" key="2">
    <source>
        <dbReference type="SMART" id="SM00355"/>
    </source>
</evidence>
<feature type="region of interest" description="Disordered" evidence="1">
    <location>
        <begin position="1"/>
        <end position="43"/>
    </location>
</feature>
<feature type="region of interest" description="Disordered" evidence="1">
    <location>
        <begin position="416"/>
        <end position="453"/>
    </location>
</feature>
<feature type="compositionally biased region" description="Low complexity" evidence="1">
    <location>
        <begin position="528"/>
        <end position="539"/>
    </location>
</feature>
<dbReference type="RefSeq" id="XP_009057217.1">
    <property type="nucleotide sequence ID" value="XM_009058969.1"/>
</dbReference>
<feature type="compositionally biased region" description="Basic and acidic residues" evidence="1">
    <location>
        <begin position="345"/>
        <end position="357"/>
    </location>
</feature>
<dbReference type="HOGENOM" id="CLU_492846_0_0_1"/>
<dbReference type="KEGG" id="lgi:LOTGIDRAFT_239592"/>
<evidence type="ECO:0000313" key="3">
    <source>
        <dbReference type="EMBL" id="ESO92096.1"/>
    </source>
</evidence>
<dbReference type="OrthoDB" id="6162960at2759"/>
<feature type="compositionally biased region" description="Polar residues" evidence="1">
    <location>
        <begin position="425"/>
        <end position="436"/>
    </location>
</feature>
<feature type="compositionally biased region" description="Polar residues" evidence="1">
    <location>
        <begin position="373"/>
        <end position="382"/>
    </location>
</feature>
<dbReference type="GeneID" id="20251112"/>
<evidence type="ECO:0000256" key="1">
    <source>
        <dbReference type="SAM" id="MobiDB-lite"/>
    </source>
</evidence>
<feature type="region of interest" description="Disordered" evidence="1">
    <location>
        <begin position="345"/>
        <end position="395"/>
    </location>
</feature>
<gene>
    <name evidence="3" type="ORF">LOTGIDRAFT_239592</name>
</gene>